<feature type="domain" description="HTH gntR-type" evidence="4">
    <location>
        <begin position="8"/>
        <end position="76"/>
    </location>
</feature>
<sequence>MINKNSSIPLYYQIKESIKQRIELKEWVVGSTIPSEKKLCELFSVSRLTVRQSIQELVDEGYLSKQRGRGTFILEKKIEQKLLTTTSFTSLMEEQGKVPRNETLSIEKISPPKTVQRILYLSKHSEVLCIKRIRFADDTPLAVETIFLPTEYKGHIIDKNINCSLHRFIEENFNVQIGHGKQSIEASIASKKDAECLQLKKNAPLLVIKDVLYLTNKRPFVYVTLAYAGDRFKLSSELENPKINGMLSIY</sequence>
<dbReference type="InterPro" id="IPR011663">
    <property type="entry name" value="UTRA"/>
</dbReference>
<dbReference type="InterPro" id="IPR028978">
    <property type="entry name" value="Chorismate_lyase_/UTRA_dom_sf"/>
</dbReference>
<evidence type="ECO:0000256" key="2">
    <source>
        <dbReference type="ARBA" id="ARBA00023125"/>
    </source>
</evidence>
<dbReference type="InterPro" id="IPR000524">
    <property type="entry name" value="Tscrpt_reg_HTH_GntR"/>
</dbReference>
<dbReference type="Proteomes" id="UP000543174">
    <property type="component" value="Unassembled WGS sequence"/>
</dbReference>
<dbReference type="GO" id="GO:0003700">
    <property type="term" value="F:DNA-binding transcription factor activity"/>
    <property type="evidence" value="ECO:0007669"/>
    <property type="project" value="InterPro"/>
</dbReference>
<dbReference type="Pfam" id="PF07702">
    <property type="entry name" value="UTRA"/>
    <property type="match status" value="1"/>
</dbReference>
<evidence type="ECO:0000313" key="5">
    <source>
        <dbReference type="EMBL" id="MBA9043033.1"/>
    </source>
</evidence>
<dbReference type="RefSeq" id="WP_053488546.1">
    <property type="nucleotide sequence ID" value="NZ_CP169255.1"/>
</dbReference>
<evidence type="ECO:0000313" key="6">
    <source>
        <dbReference type="Proteomes" id="UP000543174"/>
    </source>
</evidence>
<organism evidence="5 6">
    <name type="scientific">Priestia aryabhattai</name>
    <name type="common">Bacillus aryabhattai</name>
    <dbReference type="NCBI Taxonomy" id="412384"/>
    <lineage>
        <taxon>Bacteria</taxon>
        <taxon>Bacillati</taxon>
        <taxon>Bacillota</taxon>
        <taxon>Bacilli</taxon>
        <taxon>Bacillales</taxon>
        <taxon>Bacillaceae</taxon>
        <taxon>Priestia</taxon>
    </lineage>
</organism>
<dbReference type="InterPro" id="IPR036390">
    <property type="entry name" value="WH_DNA-bd_sf"/>
</dbReference>
<dbReference type="GO" id="GO:0045892">
    <property type="term" value="P:negative regulation of DNA-templated transcription"/>
    <property type="evidence" value="ECO:0007669"/>
    <property type="project" value="TreeGrafter"/>
</dbReference>
<dbReference type="PANTHER" id="PTHR44846:SF1">
    <property type="entry name" value="MANNOSYL-D-GLYCERATE TRANSPORT_METABOLISM SYSTEM REPRESSOR MNGR-RELATED"/>
    <property type="match status" value="1"/>
</dbReference>
<evidence type="ECO:0000256" key="3">
    <source>
        <dbReference type="ARBA" id="ARBA00023163"/>
    </source>
</evidence>
<dbReference type="FunFam" id="1.10.10.10:FF:000079">
    <property type="entry name" value="GntR family transcriptional regulator"/>
    <property type="match status" value="1"/>
</dbReference>
<dbReference type="InterPro" id="IPR050679">
    <property type="entry name" value="Bact_HTH_transcr_reg"/>
</dbReference>
<dbReference type="SUPFAM" id="SSF46785">
    <property type="entry name" value="Winged helix' DNA-binding domain"/>
    <property type="match status" value="1"/>
</dbReference>
<name>A0A7W3NHI5_PRIAR</name>
<evidence type="ECO:0000256" key="1">
    <source>
        <dbReference type="ARBA" id="ARBA00023015"/>
    </source>
</evidence>
<keyword evidence="3" id="KW-0804">Transcription</keyword>
<keyword evidence="2" id="KW-0238">DNA-binding</keyword>
<dbReference type="Pfam" id="PF00392">
    <property type="entry name" value="GntR"/>
    <property type="match status" value="1"/>
</dbReference>
<keyword evidence="1" id="KW-0805">Transcription regulation</keyword>
<protein>
    <submittedName>
        <fullName evidence="5">GntR family transcriptional regulator</fullName>
    </submittedName>
</protein>
<accession>A0A7W3NHI5</accession>
<dbReference type="SMART" id="SM00345">
    <property type="entry name" value="HTH_GNTR"/>
    <property type="match status" value="1"/>
</dbReference>
<dbReference type="CDD" id="cd07377">
    <property type="entry name" value="WHTH_GntR"/>
    <property type="match status" value="1"/>
</dbReference>
<reference evidence="5" key="1">
    <citation type="submission" date="2020-08" db="EMBL/GenBank/DDBJ databases">
        <title>Functional genomics of gut bacteria from endangered species of beetles.</title>
        <authorList>
            <person name="Carlos-Shanley C."/>
        </authorList>
    </citation>
    <scope>NUCLEOTIDE SEQUENCE [LARGE SCALE GENOMIC DNA]</scope>
    <source>
        <strain evidence="5">S00060</strain>
    </source>
</reference>
<dbReference type="EMBL" id="JACJHT010000024">
    <property type="protein sequence ID" value="MBA9043033.1"/>
    <property type="molecule type" value="Genomic_DNA"/>
</dbReference>
<dbReference type="PANTHER" id="PTHR44846">
    <property type="entry name" value="MANNOSYL-D-GLYCERATE TRANSPORT/METABOLISM SYSTEM REPRESSOR MNGR-RELATED"/>
    <property type="match status" value="1"/>
</dbReference>
<dbReference type="SMART" id="SM00866">
    <property type="entry name" value="UTRA"/>
    <property type="match status" value="1"/>
</dbReference>
<dbReference type="Gene3D" id="3.40.1410.10">
    <property type="entry name" value="Chorismate lyase-like"/>
    <property type="match status" value="1"/>
</dbReference>
<proteinExistence type="predicted"/>
<dbReference type="GO" id="GO:0003677">
    <property type="term" value="F:DNA binding"/>
    <property type="evidence" value="ECO:0007669"/>
    <property type="project" value="UniProtKB-KW"/>
</dbReference>
<comment type="caution">
    <text evidence="5">The sequence shown here is derived from an EMBL/GenBank/DDBJ whole genome shotgun (WGS) entry which is preliminary data.</text>
</comment>
<dbReference type="PROSITE" id="PS50949">
    <property type="entry name" value="HTH_GNTR"/>
    <property type="match status" value="1"/>
</dbReference>
<dbReference type="PRINTS" id="PR00035">
    <property type="entry name" value="HTHGNTR"/>
</dbReference>
<dbReference type="InterPro" id="IPR036388">
    <property type="entry name" value="WH-like_DNA-bd_sf"/>
</dbReference>
<dbReference type="Gene3D" id="1.10.10.10">
    <property type="entry name" value="Winged helix-like DNA-binding domain superfamily/Winged helix DNA-binding domain"/>
    <property type="match status" value="1"/>
</dbReference>
<evidence type="ECO:0000259" key="4">
    <source>
        <dbReference type="PROSITE" id="PS50949"/>
    </source>
</evidence>
<dbReference type="AlphaFoldDB" id="A0A7W3NHI5"/>
<keyword evidence="6" id="KW-1185">Reference proteome</keyword>
<dbReference type="SUPFAM" id="SSF64288">
    <property type="entry name" value="Chorismate lyase-like"/>
    <property type="match status" value="1"/>
</dbReference>
<gene>
    <name evidence="5" type="ORF">HNP21_006211</name>
</gene>